<keyword evidence="1" id="KW-1133">Transmembrane helix</keyword>
<comment type="caution">
    <text evidence="2">The sequence shown here is derived from an EMBL/GenBank/DDBJ whole genome shotgun (WGS) entry which is preliminary data.</text>
</comment>
<evidence type="ECO:0008006" key="3">
    <source>
        <dbReference type="Google" id="ProtNLM"/>
    </source>
</evidence>
<feature type="non-terminal residue" evidence="2">
    <location>
        <position position="127"/>
    </location>
</feature>
<dbReference type="EMBL" id="LAZR01038573">
    <property type="protein sequence ID" value="KKL19204.1"/>
    <property type="molecule type" value="Genomic_DNA"/>
</dbReference>
<accession>A0A0F9BBD7</accession>
<evidence type="ECO:0000313" key="2">
    <source>
        <dbReference type="EMBL" id="KKL19204.1"/>
    </source>
</evidence>
<dbReference type="AlphaFoldDB" id="A0A0F9BBD7"/>
<dbReference type="PANTHER" id="PTHR43221">
    <property type="entry name" value="PROTEASE HTPX"/>
    <property type="match status" value="1"/>
</dbReference>
<dbReference type="InterPro" id="IPR050083">
    <property type="entry name" value="HtpX_protease"/>
</dbReference>
<name>A0A0F9BBD7_9ZZZZ</name>
<protein>
    <recommendedName>
        <fullName evidence="3">Peptidase M48 domain-containing protein</fullName>
    </recommendedName>
</protein>
<feature type="transmembrane region" description="Helical" evidence="1">
    <location>
        <begin position="44"/>
        <end position="63"/>
    </location>
</feature>
<reference evidence="2" key="1">
    <citation type="journal article" date="2015" name="Nature">
        <title>Complex archaea that bridge the gap between prokaryotes and eukaryotes.</title>
        <authorList>
            <person name="Spang A."/>
            <person name="Saw J.H."/>
            <person name="Jorgensen S.L."/>
            <person name="Zaremba-Niedzwiedzka K."/>
            <person name="Martijn J."/>
            <person name="Lind A.E."/>
            <person name="van Eijk R."/>
            <person name="Schleper C."/>
            <person name="Guy L."/>
            <person name="Ettema T.J."/>
        </authorList>
    </citation>
    <scope>NUCLEOTIDE SEQUENCE</scope>
</reference>
<keyword evidence="1" id="KW-0472">Membrane</keyword>
<organism evidence="2">
    <name type="scientific">marine sediment metagenome</name>
    <dbReference type="NCBI Taxonomy" id="412755"/>
    <lineage>
        <taxon>unclassified sequences</taxon>
        <taxon>metagenomes</taxon>
        <taxon>ecological metagenomes</taxon>
    </lineage>
</organism>
<feature type="transmembrane region" description="Helical" evidence="1">
    <location>
        <begin position="20"/>
        <end position="38"/>
    </location>
</feature>
<dbReference type="PANTHER" id="PTHR43221:SF2">
    <property type="entry name" value="PROTEASE HTPX HOMOLOG"/>
    <property type="match status" value="1"/>
</dbReference>
<evidence type="ECO:0000256" key="1">
    <source>
        <dbReference type="SAM" id="Phobius"/>
    </source>
</evidence>
<keyword evidence="1" id="KW-0812">Transmembrane</keyword>
<dbReference type="Gene3D" id="3.30.2010.10">
    <property type="entry name" value="Metalloproteases ('zincins'), catalytic domain"/>
    <property type="match status" value="1"/>
</dbReference>
<sequence length="127" mass="14648">MEHKRIDFRDQIAKNKYKSYFLLAIIFLVFVLFGYVISFAFNPGYFFIIMIISIVFSLSYILITYYNSDKIAIASVKAKKASREKHKQYYDLVEALTIASGIPMPKLYVMHSPQINAFASGRNPENA</sequence>
<proteinExistence type="predicted"/>
<gene>
    <name evidence="2" type="ORF">LCGC14_2467810</name>
</gene>